<evidence type="ECO:0000256" key="9">
    <source>
        <dbReference type="ARBA" id="ARBA00022614"/>
    </source>
</evidence>
<dbReference type="OMA" id="SSSCQWP"/>
<feature type="signal peptide" evidence="21">
    <location>
        <begin position="1"/>
        <end position="23"/>
    </location>
</feature>
<evidence type="ECO:0000256" key="11">
    <source>
        <dbReference type="ARBA" id="ARBA00022729"/>
    </source>
</evidence>
<evidence type="ECO:0000313" key="22">
    <source>
        <dbReference type="Ensembl" id="ENSVURP00010022683.1"/>
    </source>
</evidence>
<dbReference type="GO" id="GO:0071222">
    <property type="term" value="P:cellular response to lipopolysaccharide"/>
    <property type="evidence" value="ECO:0007669"/>
    <property type="project" value="TreeGrafter"/>
</dbReference>
<keyword evidence="7" id="KW-0964">Secreted</keyword>
<evidence type="ECO:0000256" key="3">
    <source>
        <dbReference type="ARBA" id="ARBA00004609"/>
    </source>
</evidence>
<dbReference type="RefSeq" id="XP_027697313.1">
    <property type="nucleotide sequence ID" value="XM_027841512.1"/>
</dbReference>
<evidence type="ECO:0000256" key="6">
    <source>
        <dbReference type="ARBA" id="ARBA00022475"/>
    </source>
</evidence>
<keyword evidence="23" id="KW-1185">Reference proteome</keyword>
<dbReference type="GO" id="GO:0006954">
    <property type="term" value="P:inflammatory response"/>
    <property type="evidence" value="ECO:0007669"/>
    <property type="project" value="UniProtKB-KW"/>
</dbReference>
<dbReference type="AlphaFoldDB" id="A0A4X2LFH6"/>
<keyword evidence="8" id="KW-0399">Innate immunity</keyword>
<dbReference type="PANTHER" id="PTHR10630:SF3">
    <property type="entry name" value="MONOCYTE DIFFERENTIATION ANTIGEN CD14"/>
    <property type="match status" value="1"/>
</dbReference>
<keyword evidence="16" id="KW-1015">Disulfide bond</keyword>
<dbReference type="GO" id="GO:0005576">
    <property type="term" value="C:extracellular region"/>
    <property type="evidence" value="ECO:0007669"/>
    <property type="project" value="UniProtKB-SubCell"/>
</dbReference>
<reference evidence="22" key="3">
    <citation type="submission" date="2025-09" db="UniProtKB">
        <authorList>
            <consortium name="Ensembl"/>
        </authorList>
    </citation>
    <scope>IDENTIFICATION</scope>
</reference>
<dbReference type="GO" id="GO:0045087">
    <property type="term" value="P:innate immune response"/>
    <property type="evidence" value="ECO:0007669"/>
    <property type="project" value="UniProtKB-KW"/>
</dbReference>
<evidence type="ECO:0000256" key="12">
    <source>
        <dbReference type="ARBA" id="ARBA00022737"/>
    </source>
</evidence>
<evidence type="ECO:0000256" key="2">
    <source>
        <dbReference type="ARBA" id="ARBA00004555"/>
    </source>
</evidence>
<keyword evidence="15" id="KW-0472">Membrane</keyword>
<dbReference type="GO" id="GO:0005794">
    <property type="term" value="C:Golgi apparatus"/>
    <property type="evidence" value="ECO:0007669"/>
    <property type="project" value="UniProtKB-SubCell"/>
</dbReference>
<evidence type="ECO:0000256" key="1">
    <source>
        <dbReference type="ARBA" id="ARBA00004285"/>
    </source>
</evidence>
<dbReference type="OrthoDB" id="676979at2759"/>
<evidence type="ECO:0000256" key="8">
    <source>
        <dbReference type="ARBA" id="ARBA00022588"/>
    </source>
</evidence>
<evidence type="ECO:0000256" key="15">
    <source>
        <dbReference type="ARBA" id="ARBA00023136"/>
    </source>
</evidence>
<evidence type="ECO:0000256" key="4">
    <source>
        <dbReference type="ARBA" id="ARBA00004613"/>
    </source>
</evidence>
<reference evidence="22" key="2">
    <citation type="submission" date="2025-08" db="UniProtKB">
        <authorList>
            <consortium name="Ensembl"/>
        </authorList>
    </citation>
    <scope>IDENTIFICATION</scope>
</reference>
<name>A0A4X2LFH6_VOMUR</name>
<evidence type="ECO:0000256" key="13">
    <source>
        <dbReference type="ARBA" id="ARBA00022859"/>
    </source>
</evidence>
<evidence type="ECO:0000256" key="17">
    <source>
        <dbReference type="ARBA" id="ARBA00023180"/>
    </source>
</evidence>
<dbReference type="Proteomes" id="UP000314987">
    <property type="component" value="Unassembled WGS sequence"/>
</dbReference>
<evidence type="ECO:0000256" key="19">
    <source>
        <dbReference type="ARBA" id="ARBA00023288"/>
    </source>
</evidence>
<dbReference type="CTD" id="929"/>
<accession>A0A4X2LFH6</accession>
<evidence type="ECO:0000256" key="10">
    <source>
        <dbReference type="ARBA" id="ARBA00022622"/>
    </source>
</evidence>
<keyword evidence="9" id="KW-0433">Leucine-rich repeat</keyword>
<keyword evidence="19" id="KW-0449">Lipoprotein</keyword>
<dbReference type="FunFam" id="3.80.10.10:FF:000244">
    <property type="entry name" value="Monocyte differentiation antigen CD14"/>
    <property type="match status" value="1"/>
</dbReference>
<evidence type="ECO:0000313" key="23">
    <source>
        <dbReference type="Proteomes" id="UP000314987"/>
    </source>
</evidence>
<keyword evidence="10" id="KW-0336">GPI-anchor</keyword>
<reference evidence="23" key="1">
    <citation type="submission" date="2018-12" db="EMBL/GenBank/DDBJ databases">
        <authorList>
            <person name="Yazar S."/>
        </authorList>
    </citation>
    <scope>NUCLEOTIDE SEQUENCE [LARGE SCALE GENOMIC DNA]</scope>
</reference>
<evidence type="ECO:0000256" key="5">
    <source>
        <dbReference type="ARBA" id="ARBA00020237"/>
    </source>
</evidence>
<dbReference type="InterPro" id="IPR016337">
    <property type="entry name" value="Monocyte_diff_Ag_CD14"/>
</dbReference>
<keyword evidence="17" id="KW-0325">Glycoprotein</keyword>
<keyword evidence="14" id="KW-0333">Golgi apparatus</keyword>
<keyword evidence="6" id="KW-1003">Cell membrane</keyword>
<dbReference type="Ensembl" id="ENSVURT00010025817.1">
    <property type="protein sequence ID" value="ENSVURP00010022683.1"/>
    <property type="gene ID" value="ENSVURG00010017392.1"/>
</dbReference>
<dbReference type="GO" id="GO:0001530">
    <property type="term" value="F:lipopolysaccharide binding"/>
    <property type="evidence" value="ECO:0007669"/>
    <property type="project" value="TreeGrafter"/>
</dbReference>
<dbReference type="GO" id="GO:0009897">
    <property type="term" value="C:external side of plasma membrane"/>
    <property type="evidence" value="ECO:0007669"/>
    <property type="project" value="TreeGrafter"/>
</dbReference>
<evidence type="ECO:0000256" key="16">
    <source>
        <dbReference type="ARBA" id="ARBA00023157"/>
    </source>
</evidence>
<dbReference type="GO" id="GO:0001819">
    <property type="term" value="P:positive regulation of cytokine production"/>
    <property type="evidence" value="ECO:0007669"/>
    <property type="project" value="TreeGrafter"/>
</dbReference>
<protein>
    <recommendedName>
        <fullName evidence="5">Monocyte differentiation antigen CD14</fullName>
    </recommendedName>
    <alternativeName>
        <fullName evidence="20">Myeloid cell-specific leucine-rich glycoprotein</fullName>
    </alternativeName>
</protein>
<keyword evidence="13" id="KW-0391">Immunity</keyword>
<sequence length="382" mass="41312">MEPWQRLPLLLLYPLLLLPWSSSSTSCILDEEGDNCFCNFSAPEPQWNDIAMCLSAIEVEILGGGHDLDTFLQKGGVADPGKAADVLKALRLRRLKLREAQVPAPLVYQLLRTLTYTRIKELTLEDLVISHPPLPPQSPTDSDVGLTALKLNRVSLAGESNLLAALGSWLKPSLKTLSLTGLGLSNVPCPDLGTFKELNSLDLSDNPDIGESGLTGAFCLKELQALSNLSLRNTSLVSLAEVCHGLEATGTNVQHLDISYNELRDTPQTQCTWPPTLLSLNLSHSKLKCVPKSLPKKLLQLDLSYNLLMRQPMPTELPQVTDLILKGNPFANSITLARLQGEQASKGCAVPSRGTRSVGTPLALQVSGTAALVMLQGVRVFA</sequence>
<dbReference type="PROSITE" id="PS51257">
    <property type="entry name" value="PROKAR_LIPOPROTEIN"/>
    <property type="match status" value="1"/>
</dbReference>
<dbReference type="InterPro" id="IPR032675">
    <property type="entry name" value="LRR_dom_sf"/>
</dbReference>
<dbReference type="GO" id="GO:0034142">
    <property type="term" value="P:toll-like receptor 4 signaling pathway"/>
    <property type="evidence" value="ECO:0007669"/>
    <property type="project" value="TreeGrafter"/>
</dbReference>
<keyword evidence="18" id="KW-0395">Inflammatory response</keyword>
<feature type="chain" id="PRO_5021415969" description="Monocyte differentiation antigen CD14" evidence="21">
    <location>
        <begin position="24"/>
        <end position="382"/>
    </location>
</feature>
<dbReference type="Gene3D" id="3.80.10.10">
    <property type="entry name" value="Ribonuclease Inhibitor"/>
    <property type="match status" value="1"/>
</dbReference>
<dbReference type="GeneID" id="114027447"/>
<dbReference type="GO" id="GO:0046696">
    <property type="term" value="C:lipopolysaccharide receptor complex"/>
    <property type="evidence" value="ECO:0007669"/>
    <property type="project" value="TreeGrafter"/>
</dbReference>
<proteinExistence type="predicted"/>
<evidence type="ECO:0000256" key="20">
    <source>
        <dbReference type="ARBA" id="ARBA00031013"/>
    </source>
</evidence>
<dbReference type="STRING" id="29139.ENSVURP00010022683"/>
<gene>
    <name evidence="22" type="primary">CD14</name>
</gene>
<organism evidence="22 23">
    <name type="scientific">Vombatus ursinus</name>
    <name type="common">Common wombat</name>
    <dbReference type="NCBI Taxonomy" id="29139"/>
    <lineage>
        <taxon>Eukaryota</taxon>
        <taxon>Metazoa</taxon>
        <taxon>Chordata</taxon>
        <taxon>Craniata</taxon>
        <taxon>Vertebrata</taxon>
        <taxon>Euteleostomi</taxon>
        <taxon>Mammalia</taxon>
        <taxon>Metatheria</taxon>
        <taxon>Diprotodontia</taxon>
        <taxon>Vombatidae</taxon>
        <taxon>Vombatus</taxon>
    </lineage>
</organism>
<keyword evidence="12" id="KW-0677">Repeat</keyword>
<keyword evidence="11 21" id="KW-0732">Signal</keyword>
<comment type="subcellular location">
    <subcellularLocation>
        <location evidence="3">Cell membrane</location>
        <topology evidence="3">Lipid-anchor</topology>
        <topology evidence="3">GPI-anchor</topology>
    </subcellularLocation>
    <subcellularLocation>
        <location evidence="2">Golgi apparatus</location>
    </subcellularLocation>
    <subcellularLocation>
        <location evidence="1">Membrane raft</location>
    </subcellularLocation>
    <subcellularLocation>
        <location evidence="4">Secreted</location>
    </subcellularLocation>
</comment>
<evidence type="ECO:0000256" key="21">
    <source>
        <dbReference type="SAM" id="SignalP"/>
    </source>
</evidence>
<dbReference type="GeneTree" id="ENSGT00390000005689"/>
<dbReference type="PANTHER" id="PTHR10630">
    <property type="entry name" value="MONOCYTE DIFFERENTIATION ANTIGEN CD14"/>
    <property type="match status" value="1"/>
</dbReference>
<evidence type="ECO:0000256" key="14">
    <source>
        <dbReference type="ARBA" id="ARBA00023034"/>
    </source>
</evidence>
<evidence type="ECO:0000256" key="7">
    <source>
        <dbReference type="ARBA" id="ARBA00022525"/>
    </source>
</evidence>
<dbReference type="SUPFAM" id="SSF52058">
    <property type="entry name" value="L domain-like"/>
    <property type="match status" value="1"/>
</dbReference>
<dbReference type="GO" id="GO:0045121">
    <property type="term" value="C:membrane raft"/>
    <property type="evidence" value="ECO:0007669"/>
    <property type="project" value="UniProtKB-SubCell"/>
</dbReference>
<evidence type="ECO:0000256" key="18">
    <source>
        <dbReference type="ARBA" id="ARBA00023198"/>
    </source>
</evidence>